<dbReference type="GO" id="GO:0005634">
    <property type="term" value="C:nucleus"/>
    <property type="evidence" value="ECO:0007669"/>
    <property type="project" value="TreeGrafter"/>
</dbReference>
<accession>A0A3R7JVZ9</accession>
<dbReference type="PANTHER" id="PTHR46362:SF1">
    <property type="entry name" value="GEM-ASSOCIATED PROTEIN 5"/>
    <property type="match status" value="1"/>
</dbReference>
<protein>
    <submittedName>
        <fullName evidence="4">Uncharacterized protein</fullName>
    </submittedName>
</protein>
<organism evidence="4 5">
    <name type="scientific">Phytophthora kernoviae</name>
    <dbReference type="NCBI Taxonomy" id="325452"/>
    <lineage>
        <taxon>Eukaryota</taxon>
        <taxon>Sar</taxon>
        <taxon>Stramenopiles</taxon>
        <taxon>Oomycota</taxon>
        <taxon>Peronosporomycetes</taxon>
        <taxon>Peronosporales</taxon>
        <taxon>Peronosporaceae</taxon>
        <taxon>Phytophthora</taxon>
    </lineage>
</organism>
<evidence type="ECO:0000313" key="2">
    <source>
        <dbReference type="EMBL" id="KAG2527650.1"/>
    </source>
</evidence>
<dbReference type="Gene3D" id="2.130.10.10">
    <property type="entry name" value="YVTN repeat-like/Quinoprotein amine dehydrogenase"/>
    <property type="match status" value="1"/>
</dbReference>
<dbReference type="STRING" id="325452.A0A3R7JVZ9"/>
<name>A0A3R7JVZ9_9STRA</name>
<dbReference type="AlphaFoldDB" id="A0A3R7JVZ9"/>
<dbReference type="GO" id="GO:0032797">
    <property type="term" value="C:SMN complex"/>
    <property type="evidence" value="ECO:0007669"/>
    <property type="project" value="TreeGrafter"/>
</dbReference>
<dbReference type="EMBL" id="JPWV03000082">
    <property type="protein sequence ID" value="KAG2525949.1"/>
    <property type="molecule type" value="Genomic_DNA"/>
</dbReference>
<dbReference type="PANTHER" id="PTHR46362">
    <property type="entry name" value="GEM-ASSOCIATED PROTEIN 5"/>
    <property type="match status" value="1"/>
</dbReference>
<sequence length="165" mass="18186">MISTTCVFSLRLPIGIAPRFICDWGHSDAFGLLFAYGAKSNVFIYQVTSNDEQLNADDSVKNSGSGVKVWFFAQLVRGKRDRRVTAVQFVTDSTGELRLVCGGEEGSVQIWDVAALTMIEQHRKHKAEVTAVAVSGILDANVVVAGDRQGRISVWERDTYVLFNV</sequence>
<dbReference type="EMBL" id="MAYM02001642">
    <property type="protein sequence ID" value="RLN14190.1"/>
    <property type="molecule type" value="Genomic_DNA"/>
</dbReference>
<dbReference type="SUPFAM" id="SSF50978">
    <property type="entry name" value="WD40 repeat-like"/>
    <property type="match status" value="1"/>
</dbReference>
<proteinExistence type="predicted"/>
<comment type="caution">
    <text evidence="4">The sequence shown here is derived from an EMBL/GenBank/DDBJ whole genome shotgun (WGS) entry which is preliminary data.</text>
</comment>
<dbReference type="InterPro" id="IPR052640">
    <property type="entry name" value="Gemin-5"/>
</dbReference>
<dbReference type="GO" id="GO:0000387">
    <property type="term" value="P:spliceosomal snRNP assembly"/>
    <property type="evidence" value="ECO:0007669"/>
    <property type="project" value="TreeGrafter"/>
</dbReference>
<reference evidence="1" key="3">
    <citation type="submission" date="2020-06" db="EMBL/GenBank/DDBJ databases">
        <authorList>
            <person name="Studholme D.J."/>
        </authorList>
    </citation>
    <scope>NUCLEOTIDE SEQUENCE</scope>
    <source>
        <strain evidence="1">NZFS 2646</strain>
        <strain evidence="2">NZFS 3630</strain>
    </source>
</reference>
<dbReference type="InterPro" id="IPR015943">
    <property type="entry name" value="WD40/YVTN_repeat-like_dom_sf"/>
</dbReference>
<evidence type="ECO:0000313" key="6">
    <source>
        <dbReference type="Proteomes" id="UP000285883"/>
    </source>
</evidence>
<evidence type="ECO:0000313" key="5">
    <source>
        <dbReference type="Proteomes" id="UP000285624"/>
    </source>
</evidence>
<reference evidence="1" key="1">
    <citation type="journal article" date="2015" name="Genom Data">
        <title>Genome sequences of six Phytophthora species associated with forests in New Zealand.</title>
        <authorList>
            <person name="Studholme D.J."/>
            <person name="McDougal R.L."/>
            <person name="Sambles C."/>
            <person name="Hansen E."/>
            <person name="Hardy G."/>
            <person name="Grant M."/>
            <person name="Ganley R.J."/>
            <person name="Williams N.M."/>
        </authorList>
    </citation>
    <scope>NUCLEOTIDE SEQUENCE</scope>
    <source>
        <strain evidence="1">NZFS 2646</strain>
        <strain evidence="2">NZFS 3630</strain>
    </source>
</reference>
<dbReference type="GO" id="GO:0003730">
    <property type="term" value="F:mRNA 3'-UTR binding"/>
    <property type="evidence" value="ECO:0007669"/>
    <property type="project" value="TreeGrafter"/>
</dbReference>
<dbReference type="Proteomes" id="UP000285624">
    <property type="component" value="Unassembled WGS sequence"/>
</dbReference>
<evidence type="ECO:0000313" key="1">
    <source>
        <dbReference type="EMBL" id="KAG2525949.1"/>
    </source>
</evidence>
<dbReference type="Proteomes" id="UP000785171">
    <property type="component" value="Unassembled WGS sequence"/>
</dbReference>
<reference evidence="5 6" key="2">
    <citation type="submission" date="2018-07" db="EMBL/GenBank/DDBJ databases">
        <title>Genome sequencing of oomycete isolates from Chile give support for New Zealand origin for Phytophthora kernoviae and make available the first Nothophytophthora sp. genome.</title>
        <authorList>
            <person name="Studholme D.J."/>
            <person name="Sanfuentes E."/>
            <person name="Panda P."/>
            <person name="Hill R."/>
            <person name="Sambles C."/>
            <person name="Grant M."/>
            <person name="Williams N.M."/>
            <person name="Mcdougal R.L."/>
        </authorList>
    </citation>
    <scope>NUCLEOTIDE SEQUENCE [LARGE SCALE GENOMIC DNA]</scope>
    <source>
        <strain evidence="3">Chile2</strain>
        <strain evidence="4">Chile4</strain>
    </source>
</reference>
<gene>
    <name evidence="3" type="ORF">BBI17_004442</name>
    <name evidence="4" type="ORF">BBO99_00003266</name>
    <name evidence="1" type="ORF">JM16_004148</name>
    <name evidence="2" type="ORF">JM18_003622</name>
</gene>
<evidence type="ECO:0000313" key="3">
    <source>
        <dbReference type="EMBL" id="RLN14190.1"/>
    </source>
</evidence>
<keyword evidence="5" id="KW-1185">Reference proteome</keyword>
<dbReference type="EMBL" id="JPWU03000074">
    <property type="protein sequence ID" value="KAG2527650.1"/>
    <property type="molecule type" value="Genomic_DNA"/>
</dbReference>
<dbReference type="Proteomes" id="UP000285883">
    <property type="component" value="Unassembled WGS sequence"/>
</dbReference>
<dbReference type="InterPro" id="IPR036322">
    <property type="entry name" value="WD40_repeat_dom_sf"/>
</dbReference>
<dbReference type="Proteomes" id="UP000792063">
    <property type="component" value="Unassembled WGS sequence"/>
</dbReference>
<evidence type="ECO:0000313" key="4">
    <source>
        <dbReference type="EMBL" id="RLN81931.1"/>
    </source>
</evidence>
<dbReference type="EMBL" id="MBDN02000064">
    <property type="protein sequence ID" value="RLN81931.1"/>
    <property type="molecule type" value="Genomic_DNA"/>
</dbReference>